<dbReference type="Proteomes" id="UP001201163">
    <property type="component" value="Unassembled WGS sequence"/>
</dbReference>
<dbReference type="SUPFAM" id="SSF53335">
    <property type="entry name" value="S-adenosyl-L-methionine-dependent methyltransferases"/>
    <property type="match status" value="1"/>
</dbReference>
<protein>
    <submittedName>
        <fullName evidence="2">Uncharacterized protein</fullName>
    </submittedName>
</protein>
<keyword evidence="3" id="KW-1185">Reference proteome</keyword>
<dbReference type="Gene3D" id="3.40.50.150">
    <property type="entry name" value="Vaccinia Virus protein VP39"/>
    <property type="match status" value="1"/>
</dbReference>
<comment type="caution">
    <text evidence="2">The sequence shown here is derived from an EMBL/GenBank/DDBJ whole genome shotgun (WGS) entry which is preliminary data.</text>
</comment>
<sequence length="411" mass="46636">MMMVMVQKRTRNRPTRQITRASDRTRCLVSSSFLAPATTVLLPVATSWTNRNDGSRRFSSNLAAFPHQGSRHGTLWHEAIQYLQAIYNPEIHGSRCITRGACRKGRGPAYNTDTGPCDTTLSWECGPRRCVRARVRNTVADRAHRASHHPRGRRRDAHPVRSGAPGHLRVRRFCRQARAYMRARVAYRCRAAERRLWERHGIDEGRRVRTSEDDHGGACVVRVRWRSARARARCWCGACRPHAKSYRCDRAEIVASDIHPLALGILRPNIENNNFCSDFHGLPLVSAHFPDWQEAADPANALEAPFDVPFDEVFGADVVHELEHAAWISACLRRLVRLAGRFHLVIPIRGSHASRQRSSVFSLVWKTCTRWNLHCVSTQKESITCEAGPDSATGSRGDVEYAHYTILWTGW</sequence>
<feature type="compositionally biased region" description="Basic residues" evidence="1">
    <location>
        <begin position="145"/>
        <end position="156"/>
    </location>
</feature>
<evidence type="ECO:0000313" key="3">
    <source>
        <dbReference type="Proteomes" id="UP001201163"/>
    </source>
</evidence>
<dbReference type="AlphaFoldDB" id="A0AAD4LKP1"/>
<proteinExistence type="predicted"/>
<evidence type="ECO:0000256" key="1">
    <source>
        <dbReference type="SAM" id="MobiDB-lite"/>
    </source>
</evidence>
<dbReference type="EMBL" id="JAKELL010000014">
    <property type="protein sequence ID" value="KAH8994495.1"/>
    <property type="molecule type" value="Genomic_DNA"/>
</dbReference>
<evidence type="ECO:0000313" key="2">
    <source>
        <dbReference type="EMBL" id="KAH8994495.1"/>
    </source>
</evidence>
<name>A0AAD4LKP1_9AGAM</name>
<accession>A0AAD4LKP1</accession>
<gene>
    <name evidence="2" type="ORF">EDB92DRAFT_283308</name>
</gene>
<feature type="region of interest" description="Disordered" evidence="1">
    <location>
        <begin position="141"/>
        <end position="164"/>
    </location>
</feature>
<reference evidence="2" key="1">
    <citation type="submission" date="2022-01" db="EMBL/GenBank/DDBJ databases">
        <title>Comparative genomics reveals a dynamic genome evolution in the ectomycorrhizal milk-cap (Lactarius) mushrooms.</title>
        <authorList>
            <consortium name="DOE Joint Genome Institute"/>
            <person name="Lebreton A."/>
            <person name="Tang N."/>
            <person name="Kuo A."/>
            <person name="LaButti K."/>
            <person name="Drula E."/>
            <person name="Barry K."/>
            <person name="Clum A."/>
            <person name="Lipzen A."/>
            <person name="Mousain D."/>
            <person name="Ng V."/>
            <person name="Wang R."/>
            <person name="Wang X."/>
            <person name="Dai Y."/>
            <person name="Henrissat B."/>
            <person name="Grigoriev I.V."/>
            <person name="Guerin-Laguette A."/>
            <person name="Yu F."/>
            <person name="Martin F.M."/>
        </authorList>
    </citation>
    <scope>NUCLEOTIDE SEQUENCE</scope>
    <source>
        <strain evidence="2">QP</strain>
    </source>
</reference>
<organism evidence="2 3">
    <name type="scientific">Lactarius akahatsu</name>
    <dbReference type="NCBI Taxonomy" id="416441"/>
    <lineage>
        <taxon>Eukaryota</taxon>
        <taxon>Fungi</taxon>
        <taxon>Dikarya</taxon>
        <taxon>Basidiomycota</taxon>
        <taxon>Agaricomycotina</taxon>
        <taxon>Agaricomycetes</taxon>
        <taxon>Russulales</taxon>
        <taxon>Russulaceae</taxon>
        <taxon>Lactarius</taxon>
    </lineage>
</organism>
<dbReference type="InterPro" id="IPR029063">
    <property type="entry name" value="SAM-dependent_MTases_sf"/>
</dbReference>